<evidence type="ECO:0000313" key="4">
    <source>
        <dbReference type="Proteomes" id="UP000275267"/>
    </source>
</evidence>
<comment type="caution">
    <text evidence="3">The sequence shown here is derived from an EMBL/GenBank/DDBJ whole genome shotgun (WGS) entry which is preliminary data.</text>
</comment>
<feature type="transmembrane region" description="Helical" evidence="2">
    <location>
        <begin position="175"/>
        <end position="196"/>
    </location>
</feature>
<feature type="region of interest" description="Disordered" evidence="1">
    <location>
        <begin position="248"/>
        <end position="286"/>
    </location>
</feature>
<protein>
    <submittedName>
        <fullName evidence="3">Uncharacterized protein</fullName>
    </submittedName>
</protein>
<sequence>MAGAVPGIIVLALGAGALGGADALRLLLAVAGRNPVADIGICLFVLAVATAQLLGAVLLTRFVRKAPAGAGAGRRGAPGAGADPLARITLMLSLAAASLVAACLVVAPGGLGSARLLADSAAKYYPVVLVVIGAGAGAYLFLDMLLFRLFRERRNARGRAAPAERAATARHAARFLGLPHLVAAAAAAAVVALLAAPFCARGGLDALRLSPGFANLPVAVAVAIAVGATLLVVRFPARRATMSPPSVAAATLPLHPPPRQADAPSSRSVHPRLNPPRHPPYRHGESLDENWLSSRQQLASVSVGQLNFLLFLRADGAGTIGTSASEKDVRRSRSLKPAPAWIRDNDCSGVSGSACGLCLARLLHILCPLTWDRSPDQNQTRISKRSIADHTVYAQQSQDFVAAFGEEEEASAWLVWKEEVMANGSEVAQGVEEHKIAYRAAATHSAEREWHRDPSFVVTTLGK</sequence>
<feature type="transmembrane region" description="Helical" evidence="2">
    <location>
        <begin position="216"/>
        <end position="233"/>
    </location>
</feature>
<name>A0A3L6S125_PANMI</name>
<evidence type="ECO:0000256" key="1">
    <source>
        <dbReference type="SAM" id="MobiDB-lite"/>
    </source>
</evidence>
<keyword evidence="4" id="KW-1185">Reference proteome</keyword>
<gene>
    <name evidence="3" type="ORF">C2845_PM09G05930</name>
</gene>
<dbReference type="Proteomes" id="UP000275267">
    <property type="component" value="Unassembled WGS sequence"/>
</dbReference>
<dbReference type="OrthoDB" id="696790at2759"/>
<reference evidence="4" key="1">
    <citation type="journal article" date="2019" name="Nat. Commun.">
        <title>The genome of broomcorn millet.</title>
        <authorList>
            <person name="Zou C."/>
            <person name="Miki D."/>
            <person name="Li D."/>
            <person name="Tang Q."/>
            <person name="Xiao L."/>
            <person name="Rajput S."/>
            <person name="Deng P."/>
            <person name="Jia W."/>
            <person name="Huang R."/>
            <person name="Zhang M."/>
            <person name="Sun Y."/>
            <person name="Hu J."/>
            <person name="Fu X."/>
            <person name="Schnable P.S."/>
            <person name="Li F."/>
            <person name="Zhang H."/>
            <person name="Feng B."/>
            <person name="Zhu X."/>
            <person name="Liu R."/>
            <person name="Schnable J.C."/>
            <person name="Zhu J.-K."/>
            <person name="Zhang H."/>
        </authorList>
    </citation>
    <scope>NUCLEOTIDE SEQUENCE [LARGE SCALE GENOMIC DNA]</scope>
</reference>
<proteinExistence type="predicted"/>
<evidence type="ECO:0000313" key="3">
    <source>
        <dbReference type="EMBL" id="RLN12605.1"/>
    </source>
</evidence>
<keyword evidence="2" id="KW-1133">Transmembrane helix</keyword>
<feature type="transmembrane region" description="Helical" evidence="2">
    <location>
        <begin position="84"/>
        <end position="107"/>
    </location>
</feature>
<organism evidence="3 4">
    <name type="scientific">Panicum miliaceum</name>
    <name type="common">Proso millet</name>
    <name type="synonym">Broomcorn millet</name>
    <dbReference type="NCBI Taxonomy" id="4540"/>
    <lineage>
        <taxon>Eukaryota</taxon>
        <taxon>Viridiplantae</taxon>
        <taxon>Streptophyta</taxon>
        <taxon>Embryophyta</taxon>
        <taxon>Tracheophyta</taxon>
        <taxon>Spermatophyta</taxon>
        <taxon>Magnoliopsida</taxon>
        <taxon>Liliopsida</taxon>
        <taxon>Poales</taxon>
        <taxon>Poaceae</taxon>
        <taxon>PACMAD clade</taxon>
        <taxon>Panicoideae</taxon>
        <taxon>Panicodae</taxon>
        <taxon>Paniceae</taxon>
        <taxon>Panicinae</taxon>
        <taxon>Panicum</taxon>
        <taxon>Panicum sect. Panicum</taxon>
    </lineage>
</organism>
<evidence type="ECO:0000256" key="2">
    <source>
        <dbReference type="SAM" id="Phobius"/>
    </source>
</evidence>
<feature type="transmembrane region" description="Helical" evidence="2">
    <location>
        <begin position="39"/>
        <end position="63"/>
    </location>
</feature>
<dbReference type="AlphaFoldDB" id="A0A3L6S125"/>
<keyword evidence="2" id="KW-0812">Transmembrane</keyword>
<feature type="transmembrane region" description="Helical" evidence="2">
    <location>
        <begin position="127"/>
        <end position="150"/>
    </location>
</feature>
<accession>A0A3L6S125</accession>
<dbReference type="EMBL" id="PQIB02000006">
    <property type="protein sequence ID" value="RLN12605.1"/>
    <property type="molecule type" value="Genomic_DNA"/>
</dbReference>
<keyword evidence="2" id="KW-0472">Membrane</keyword>